<dbReference type="PRINTS" id="PR00039">
    <property type="entry name" value="HTHLYSR"/>
</dbReference>
<dbReference type="InterPro" id="IPR036388">
    <property type="entry name" value="WH-like_DNA-bd_sf"/>
</dbReference>
<keyword evidence="2" id="KW-0805">Transcription regulation</keyword>
<dbReference type="Proteomes" id="UP000321249">
    <property type="component" value="Unassembled WGS sequence"/>
</dbReference>
<dbReference type="PANTHER" id="PTHR30537">
    <property type="entry name" value="HTH-TYPE TRANSCRIPTIONAL REGULATOR"/>
    <property type="match status" value="1"/>
</dbReference>
<dbReference type="InterPro" id="IPR000847">
    <property type="entry name" value="LysR_HTH_N"/>
</dbReference>
<dbReference type="PROSITE" id="PS50931">
    <property type="entry name" value="HTH_LYSR"/>
    <property type="match status" value="1"/>
</dbReference>
<evidence type="ECO:0000313" key="7">
    <source>
        <dbReference type="Proteomes" id="UP000321249"/>
    </source>
</evidence>
<dbReference type="Gene3D" id="3.40.190.10">
    <property type="entry name" value="Periplasmic binding protein-like II"/>
    <property type="match status" value="2"/>
</dbReference>
<dbReference type="PANTHER" id="PTHR30537:SF74">
    <property type="entry name" value="HTH-TYPE TRANSCRIPTIONAL REGULATOR TRPI"/>
    <property type="match status" value="1"/>
</dbReference>
<feature type="domain" description="HTH lysR-type" evidence="5">
    <location>
        <begin position="12"/>
        <end position="69"/>
    </location>
</feature>
<organism evidence="6 7">
    <name type="scientific">Allosphingosinicella ginsenosidimutans</name>
    <dbReference type="NCBI Taxonomy" id="1176539"/>
    <lineage>
        <taxon>Bacteria</taxon>
        <taxon>Pseudomonadati</taxon>
        <taxon>Pseudomonadota</taxon>
        <taxon>Alphaproteobacteria</taxon>
        <taxon>Sphingomonadales</taxon>
        <taxon>Sphingomonadaceae</taxon>
        <taxon>Allosphingosinicella</taxon>
    </lineage>
</organism>
<comment type="similarity">
    <text evidence="1">Belongs to the LysR transcriptional regulatory family.</text>
</comment>
<accession>A0A5C6TQW2</accession>
<evidence type="ECO:0000313" key="6">
    <source>
        <dbReference type="EMBL" id="TXC62570.1"/>
    </source>
</evidence>
<dbReference type="InterPro" id="IPR036390">
    <property type="entry name" value="WH_DNA-bd_sf"/>
</dbReference>
<dbReference type="EMBL" id="VOQQ01000001">
    <property type="protein sequence ID" value="TXC62570.1"/>
    <property type="molecule type" value="Genomic_DNA"/>
</dbReference>
<dbReference type="SUPFAM" id="SSF46785">
    <property type="entry name" value="Winged helix' DNA-binding domain"/>
    <property type="match status" value="1"/>
</dbReference>
<dbReference type="GO" id="GO:0006351">
    <property type="term" value="P:DNA-templated transcription"/>
    <property type="evidence" value="ECO:0007669"/>
    <property type="project" value="TreeGrafter"/>
</dbReference>
<evidence type="ECO:0000256" key="3">
    <source>
        <dbReference type="ARBA" id="ARBA00023125"/>
    </source>
</evidence>
<keyword evidence="7" id="KW-1185">Reference proteome</keyword>
<sequence>MKAERFMKRMLPPLNPLRAFEAAGRHVSFTRAAEELGVTQTAVSRQVAVLEAYMRCRLFERHNSALVLTDAGQAYLNSIQPAMETIGEATAMTRGQSSNVVKARVYLTFALRWLLPRLPRFRAAHPKIEINLSTSLLPADFERDDLDVNICHGGPEWPGVSSLLIFKDRLTPTCSPALIESLGRNLTPADLVHQPLLHSRNRIADWGDWFRFAGVDVQLEPGITFETSSLVYEGARQGLGFALSQVALVKGEIERGELCAPFPAMARESGYFFLHKTGRIEAKTRIFRDWLMQEVAADMAKEARQAPDPGPALQAA</sequence>
<evidence type="ECO:0000256" key="4">
    <source>
        <dbReference type="ARBA" id="ARBA00023163"/>
    </source>
</evidence>
<protein>
    <submittedName>
        <fullName evidence="6">LysR family transcriptional regulator</fullName>
    </submittedName>
</protein>
<proteinExistence type="inferred from homology"/>
<name>A0A5C6TQW2_9SPHN</name>
<dbReference type="AlphaFoldDB" id="A0A5C6TQW2"/>
<dbReference type="CDD" id="cd08432">
    <property type="entry name" value="PBP2_GcdR_TrpI_HvrB_AmpR_like"/>
    <property type="match status" value="1"/>
</dbReference>
<comment type="caution">
    <text evidence="6">The sequence shown here is derived from an EMBL/GenBank/DDBJ whole genome shotgun (WGS) entry which is preliminary data.</text>
</comment>
<dbReference type="Gene3D" id="1.10.10.10">
    <property type="entry name" value="Winged helix-like DNA-binding domain superfamily/Winged helix DNA-binding domain"/>
    <property type="match status" value="1"/>
</dbReference>
<dbReference type="InterPro" id="IPR005119">
    <property type="entry name" value="LysR_subst-bd"/>
</dbReference>
<dbReference type="Pfam" id="PF03466">
    <property type="entry name" value="LysR_substrate"/>
    <property type="match status" value="1"/>
</dbReference>
<dbReference type="GO" id="GO:0043565">
    <property type="term" value="F:sequence-specific DNA binding"/>
    <property type="evidence" value="ECO:0007669"/>
    <property type="project" value="TreeGrafter"/>
</dbReference>
<keyword evidence="4" id="KW-0804">Transcription</keyword>
<evidence type="ECO:0000259" key="5">
    <source>
        <dbReference type="PROSITE" id="PS50931"/>
    </source>
</evidence>
<evidence type="ECO:0000256" key="1">
    <source>
        <dbReference type="ARBA" id="ARBA00009437"/>
    </source>
</evidence>
<reference evidence="6 7" key="1">
    <citation type="journal article" date="2015" name="J. Microbiol.">
        <title>Sphingosinicella ginsenosidimutans sp. nov., with ginsenoside converting activity.</title>
        <authorList>
            <person name="Kim J.K."/>
            <person name="Kang M.S."/>
            <person name="Park S.C."/>
            <person name="Kim K.M."/>
            <person name="Choi K."/>
            <person name="Yoon M.H."/>
            <person name="Im W.T."/>
        </authorList>
    </citation>
    <scope>NUCLEOTIDE SEQUENCE [LARGE SCALE GENOMIC DNA]</scope>
    <source>
        <strain evidence="6 7">BS-11</strain>
    </source>
</reference>
<evidence type="ECO:0000256" key="2">
    <source>
        <dbReference type="ARBA" id="ARBA00023015"/>
    </source>
</evidence>
<dbReference type="GO" id="GO:0003700">
    <property type="term" value="F:DNA-binding transcription factor activity"/>
    <property type="evidence" value="ECO:0007669"/>
    <property type="project" value="InterPro"/>
</dbReference>
<gene>
    <name evidence="6" type="ORF">FRZ32_02185</name>
</gene>
<keyword evidence="3" id="KW-0238">DNA-binding</keyword>
<dbReference type="SUPFAM" id="SSF53850">
    <property type="entry name" value="Periplasmic binding protein-like II"/>
    <property type="match status" value="1"/>
</dbReference>
<dbReference type="Pfam" id="PF00126">
    <property type="entry name" value="HTH_1"/>
    <property type="match status" value="1"/>
</dbReference>
<dbReference type="InterPro" id="IPR058163">
    <property type="entry name" value="LysR-type_TF_proteobact-type"/>
</dbReference>
<dbReference type="FunFam" id="1.10.10.10:FF:000001">
    <property type="entry name" value="LysR family transcriptional regulator"/>
    <property type="match status" value="1"/>
</dbReference>